<dbReference type="GO" id="GO:0003841">
    <property type="term" value="F:1-acylglycerol-3-phosphate O-acyltransferase activity"/>
    <property type="evidence" value="ECO:0007669"/>
    <property type="project" value="TreeGrafter"/>
</dbReference>
<comment type="caution">
    <text evidence="8">The sequence shown here is derived from an EMBL/GenBank/DDBJ whole genome shotgun (WGS) entry which is preliminary data.</text>
</comment>
<feature type="transmembrane region" description="Helical" evidence="6">
    <location>
        <begin position="20"/>
        <end position="38"/>
    </location>
</feature>
<dbReference type="SMART" id="SM00563">
    <property type="entry name" value="PlsC"/>
    <property type="match status" value="1"/>
</dbReference>
<dbReference type="AlphaFoldDB" id="A0A4Y8AS85"/>
<keyword evidence="6" id="KW-0472">Membrane</keyword>
<dbReference type="RefSeq" id="WP_134248465.1">
    <property type="nucleotide sequence ID" value="NZ_SNQI01000003.1"/>
</dbReference>
<keyword evidence="6" id="KW-1133">Transmembrane helix</keyword>
<evidence type="ECO:0000259" key="7">
    <source>
        <dbReference type="SMART" id="SM00563"/>
    </source>
</evidence>
<comment type="pathway">
    <text evidence="1">Lipid metabolism.</text>
</comment>
<name>A0A4Y8AS85_9FLAO</name>
<keyword evidence="9" id="KW-1185">Reference proteome</keyword>
<keyword evidence="6" id="KW-0812">Transmembrane</keyword>
<dbReference type="InterPro" id="IPR002123">
    <property type="entry name" value="Plipid/glycerol_acylTrfase"/>
</dbReference>
<evidence type="ECO:0000313" key="8">
    <source>
        <dbReference type="EMBL" id="TEW74067.1"/>
    </source>
</evidence>
<keyword evidence="3 8" id="KW-0808">Transferase</keyword>
<evidence type="ECO:0000256" key="6">
    <source>
        <dbReference type="SAM" id="Phobius"/>
    </source>
</evidence>
<evidence type="ECO:0000256" key="1">
    <source>
        <dbReference type="ARBA" id="ARBA00005189"/>
    </source>
</evidence>
<reference evidence="8 9" key="1">
    <citation type="journal article" date="2011" name="J. Microbiol.">
        <title>Gramella jeungdoensis sp. nov., isolated from a solar saltern in Korea.</title>
        <authorList>
            <person name="Joung Y."/>
            <person name="Kim H."/>
            <person name="Jang T."/>
            <person name="Ahn T.S."/>
            <person name="Joh K."/>
        </authorList>
    </citation>
    <scope>NUCLEOTIDE SEQUENCE [LARGE SCALE GENOMIC DNA]</scope>
    <source>
        <strain evidence="8 9">KCTC 23123</strain>
    </source>
</reference>
<keyword evidence="4" id="KW-0443">Lipid metabolism</keyword>
<organism evidence="8 9">
    <name type="scientific">Gramella jeungdoensis</name>
    <dbReference type="NCBI Taxonomy" id="708091"/>
    <lineage>
        <taxon>Bacteria</taxon>
        <taxon>Pseudomonadati</taxon>
        <taxon>Bacteroidota</taxon>
        <taxon>Flavobacteriia</taxon>
        <taxon>Flavobacteriales</taxon>
        <taxon>Flavobacteriaceae</taxon>
        <taxon>Christiangramia</taxon>
    </lineage>
</organism>
<proteinExistence type="predicted"/>
<evidence type="ECO:0000313" key="9">
    <source>
        <dbReference type="Proteomes" id="UP000298517"/>
    </source>
</evidence>
<dbReference type="EMBL" id="SNQI01000003">
    <property type="protein sequence ID" value="TEW74067.1"/>
    <property type="molecule type" value="Genomic_DNA"/>
</dbReference>
<dbReference type="Proteomes" id="UP000298517">
    <property type="component" value="Unassembled WGS sequence"/>
</dbReference>
<dbReference type="OrthoDB" id="9803035at2"/>
<gene>
    <name evidence="8" type="ORF">E2488_11380</name>
</gene>
<protein>
    <submittedName>
        <fullName evidence="8">1-acyl-sn-glycerol-3-phosphate acyltransferase</fullName>
    </submittedName>
</protein>
<evidence type="ECO:0000256" key="5">
    <source>
        <dbReference type="ARBA" id="ARBA00023315"/>
    </source>
</evidence>
<dbReference type="SUPFAM" id="SSF69593">
    <property type="entry name" value="Glycerol-3-phosphate (1)-acyltransferase"/>
    <property type="match status" value="1"/>
</dbReference>
<dbReference type="Pfam" id="PF01553">
    <property type="entry name" value="Acyltransferase"/>
    <property type="match status" value="1"/>
</dbReference>
<accession>A0A4Y8AS85</accession>
<keyword evidence="5 8" id="KW-0012">Acyltransferase</keyword>
<dbReference type="PANTHER" id="PTHR10434">
    <property type="entry name" value="1-ACYL-SN-GLYCEROL-3-PHOSPHATE ACYLTRANSFERASE"/>
    <property type="match status" value="1"/>
</dbReference>
<dbReference type="PANTHER" id="PTHR10434:SF64">
    <property type="entry name" value="1-ACYL-SN-GLYCEROL-3-PHOSPHATE ACYLTRANSFERASE-RELATED"/>
    <property type="match status" value="1"/>
</dbReference>
<sequence length="256" mass="29844">MKQINQFYKYPLYIFWRCWFYGWLLFSIIAIFPVLLIVTSSDKFYPVFFKIAKAWGKTLLFVMGFKLDVQEDDTLDDTKSYMFCPNHTSMIDIMVMLALAKNPFVFVGKKELTKIPIFGYFYKRTCIIVDRSNSRSRKAVFDEARKKLSNGLDVCIFPEGLVPDDESVVLANFKNGAFRLAIEHQIPIVPITMYDCKKRFSYTFFSGSPGKLRVKIHHFIKTNGLTLKDSATIKNKTFELIHKELISDIKRQDKNT</sequence>
<feature type="domain" description="Phospholipid/glycerol acyltransferase" evidence="7">
    <location>
        <begin position="81"/>
        <end position="196"/>
    </location>
</feature>
<evidence type="ECO:0000256" key="2">
    <source>
        <dbReference type="ARBA" id="ARBA00022516"/>
    </source>
</evidence>
<evidence type="ECO:0000256" key="3">
    <source>
        <dbReference type="ARBA" id="ARBA00022679"/>
    </source>
</evidence>
<evidence type="ECO:0000256" key="4">
    <source>
        <dbReference type="ARBA" id="ARBA00023098"/>
    </source>
</evidence>
<dbReference type="CDD" id="cd07989">
    <property type="entry name" value="LPLAT_AGPAT-like"/>
    <property type="match status" value="1"/>
</dbReference>
<dbReference type="GO" id="GO:0006654">
    <property type="term" value="P:phosphatidic acid biosynthetic process"/>
    <property type="evidence" value="ECO:0007669"/>
    <property type="project" value="TreeGrafter"/>
</dbReference>
<keyword evidence="2" id="KW-0444">Lipid biosynthesis</keyword>